<dbReference type="Proteomes" id="UP000671828">
    <property type="component" value="Chromosome"/>
</dbReference>
<keyword evidence="1" id="KW-0805">Transcription regulation</keyword>
<keyword evidence="2" id="KW-0238">DNA-binding</keyword>
<dbReference type="Gene3D" id="1.10.10.10">
    <property type="entry name" value="Winged helix-like DNA-binding domain superfamily/Winged helix DNA-binding domain"/>
    <property type="match status" value="1"/>
</dbReference>
<evidence type="ECO:0000256" key="2">
    <source>
        <dbReference type="ARBA" id="ARBA00023125"/>
    </source>
</evidence>
<organism evidence="5 6">
    <name type="scientific">Saccharothrix algeriensis</name>
    <dbReference type="NCBI Taxonomy" id="173560"/>
    <lineage>
        <taxon>Bacteria</taxon>
        <taxon>Bacillati</taxon>
        <taxon>Actinomycetota</taxon>
        <taxon>Actinomycetes</taxon>
        <taxon>Pseudonocardiales</taxon>
        <taxon>Pseudonocardiaceae</taxon>
        <taxon>Saccharothrix</taxon>
    </lineage>
</organism>
<sequence>MCPQERIPGVEGEPTVLDLIRLARTHQGIAQALLAHAERIGSRTPVAASAAPDGLAGWNLTGRERRVAELLVEGLSNRRIARKMEISERTVKNHLHSIFYKLGVGDRTQAVIKLMRKA</sequence>
<accession>A0A8T8HXF6</accession>
<dbReference type="InterPro" id="IPR000792">
    <property type="entry name" value="Tscrpt_reg_LuxR_C"/>
</dbReference>
<dbReference type="InterPro" id="IPR016032">
    <property type="entry name" value="Sig_transdc_resp-reg_C-effctor"/>
</dbReference>
<dbReference type="SMART" id="SM00421">
    <property type="entry name" value="HTH_LUXR"/>
    <property type="match status" value="1"/>
</dbReference>
<dbReference type="PRINTS" id="PR00038">
    <property type="entry name" value="HTHLUXR"/>
</dbReference>
<gene>
    <name evidence="5" type="ORF">J7S33_29610</name>
</gene>
<dbReference type="EMBL" id="CP072788">
    <property type="protein sequence ID" value="QTR03081.1"/>
    <property type="molecule type" value="Genomic_DNA"/>
</dbReference>
<proteinExistence type="predicted"/>
<dbReference type="Pfam" id="PF00196">
    <property type="entry name" value="GerE"/>
    <property type="match status" value="1"/>
</dbReference>
<evidence type="ECO:0000256" key="1">
    <source>
        <dbReference type="ARBA" id="ARBA00023015"/>
    </source>
</evidence>
<reference evidence="5" key="1">
    <citation type="submission" date="2021-04" db="EMBL/GenBank/DDBJ databases">
        <title>Saccharothrix algeriensis WGS.</title>
        <authorList>
            <person name="Stuskova K."/>
            <person name="Hakalova E."/>
            <person name="Tebbal A.B."/>
            <person name="Eichmeier A."/>
        </authorList>
    </citation>
    <scope>NUCLEOTIDE SEQUENCE</scope>
    <source>
        <strain evidence="5">NRRL B-24137</strain>
    </source>
</reference>
<dbReference type="CDD" id="cd06170">
    <property type="entry name" value="LuxR_C_like"/>
    <property type="match status" value="1"/>
</dbReference>
<dbReference type="PROSITE" id="PS00622">
    <property type="entry name" value="HTH_LUXR_1"/>
    <property type="match status" value="1"/>
</dbReference>
<evidence type="ECO:0000313" key="6">
    <source>
        <dbReference type="Proteomes" id="UP000671828"/>
    </source>
</evidence>
<keyword evidence="3" id="KW-0804">Transcription</keyword>
<dbReference type="PANTHER" id="PTHR44688:SF16">
    <property type="entry name" value="DNA-BINDING TRANSCRIPTIONAL ACTIVATOR DEVR_DOSR"/>
    <property type="match status" value="1"/>
</dbReference>
<dbReference type="GO" id="GO:0006355">
    <property type="term" value="P:regulation of DNA-templated transcription"/>
    <property type="evidence" value="ECO:0007669"/>
    <property type="project" value="InterPro"/>
</dbReference>
<feature type="domain" description="HTH luxR-type" evidence="4">
    <location>
        <begin position="54"/>
        <end position="118"/>
    </location>
</feature>
<evidence type="ECO:0000313" key="5">
    <source>
        <dbReference type="EMBL" id="QTR03081.1"/>
    </source>
</evidence>
<dbReference type="InterPro" id="IPR036388">
    <property type="entry name" value="WH-like_DNA-bd_sf"/>
</dbReference>
<protein>
    <submittedName>
        <fullName evidence="5">Response regulator transcription factor</fullName>
    </submittedName>
</protein>
<dbReference type="GO" id="GO:0003677">
    <property type="term" value="F:DNA binding"/>
    <property type="evidence" value="ECO:0007669"/>
    <property type="project" value="UniProtKB-KW"/>
</dbReference>
<evidence type="ECO:0000256" key="3">
    <source>
        <dbReference type="ARBA" id="ARBA00023163"/>
    </source>
</evidence>
<dbReference type="AlphaFoldDB" id="A0A8T8HXF6"/>
<evidence type="ECO:0000259" key="4">
    <source>
        <dbReference type="PROSITE" id="PS50043"/>
    </source>
</evidence>
<dbReference type="PROSITE" id="PS50043">
    <property type="entry name" value="HTH_LUXR_2"/>
    <property type="match status" value="1"/>
</dbReference>
<dbReference type="SUPFAM" id="SSF46894">
    <property type="entry name" value="C-terminal effector domain of the bipartite response regulators"/>
    <property type="match status" value="1"/>
</dbReference>
<dbReference type="PANTHER" id="PTHR44688">
    <property type="entry name" value="DNA-BINDING TRANSCRIPTIONAL ACTIVATOR DEVR_DOSR"/>
    <property type="match status" value="1"/>
</dbReference>
<name>A0A8T8HXF6_9PSEU</name>